<dbReference type="PANTHER" id="PTHR43289:SF6">
    <property type="entry name" value="SERINE_THREONINE-PROTEIN KINASE NEKL-3"/>
    <property type="match status" value="1"/>
</dbReference>
<proteinExistence type="predicted"/>
<dbReference type="OrthoDB" id="9813021at2"/>
<gene>
    <name evidence="7" type="ORF">BSZ36_00990</name>
</gene>
<dbReference type="PROSITE" id="PS50011">
    <property type="entry name" value="PROTEIN_KINASE_DOM"/>
    <property type="match status" value="1"/>
</dbReference>
<evidence type="ECO:0000256" key="3">
    <source>
        <dbReference type="ARBA" id="ARBA00022777"/>
    </source>
</evidence>
<organism evidence="7 8">
    <name type="scientific">Rubricoccus marinus</name>
    <dbReference type="NCBI Taxonomy" id="716817"/>
    <lineage>
        <taxon>Bacteria</taxon>
        <taxon>Pseudomonadati</taxon>
        <taxon>Rhodothermota</taxon>
        <taxon>Rhodothermia</taxon>
        <taxon>Rhodothermales</taxon>
        <taxon>Rubricoccaceae</taxon>
        <taxon>Rubricoccus</taxon>
    </lineage>
</organism>
<accession>A0A259TVF2</accession>
<evidence type="ECO:0000256" key="4">
    <source>
        <dbReference type="ARBA" id="ARBA00022840"/>
    </source>
</evidence>
<dbReference type="AlphaFoldDB" id="A0A259TVF2"/>
<dbReference type="InParanoid" id="A0A259TVF2"/>
<dbReference type="RefSeq" id="WP_094545300.1">
    <property type="nucleotide sequence ID" value="NZ_MQWB01000001.1"/>
</dbReference>
<feature type="binding site" evidence="5">
    <location>
        <position position="41"/>
    </location>
    <ligand>
        <name>ATP</name>
        <dbReference type="ChEBI" id="CHEBI:30616"/>
    </ligand>
</feature>
<evidence type="ECO:0000313" key="7">
    <source>
        <dbReference type="EMBL" id="OZC01680.1"/>
    </source>
</evidence>
<dbReference type="Gene3D" id="3.30.200.20">
    <property type="entry name" value="Phosphorylase Kinase, domain 1"/>
    <property type="match status" value="1"/>
</dbReference>
<dbReference type="Pfam" id="PF00069">
    <property type="entry name" value="Pkinase"/>
    <property type="match status" value="1"/>
</dbReference>
<evidence type="ECO:0000256" key="2">
    <source>
        <dbReference type="ARBA" id="ARBA00022741"/>
    </source>
</evidence>
<keyword evidence="8" id="KW-1185">Reference proteome</keyword>
<dbReference type="SUPFAM" id="SSF56112">
    <property type="entry name" value="Protein kinase-like (PK-like)"/>
    <property type="match status" value="1"/>
</dbReference>
<keyword evidence="2 5" id="KW-0547">Nucleotide-binding</keyword>
<dbReference type="InterPro" id="IPR017441">
    <property type="entry name" value="Protein_kinase_ATP_BS"/>
</dbReference>
<dbReference type="EMBL" id="MQWB01000001">
    <property type="protein sequence ID" value="OZC01680.1"/>
    <property type="molecule type" value="Genomic_DNA"/>
</dbReference>
<reference evidence="7 8" key="1">
    <citation type="submission" date="2016-11" db="EMBL/GenBank/DDBJ databases">
        <title>Study of marine rhodopsin-containing bacteria.</title>
        <authorList>
            <person name="Yoshizawa S."/>
            <person name="Kumagai Y."/>
            <person name="Kogure K."/>
        </authorList>
    </citation>
    <scope>NUCLEOTIDE SEQUENCE [LARGE SCALE GENOMIC DNA]</scope>
    <source>
        <strain evidence="7 8">SG-29</strain>
    </source>
</reference>
<keyword evidence="4 5" id="KW-0067">ATP-binding</keyword>
<dbReference type="GO" id="GO:0005524">
    <property type="term" value="F:ATP binding"/>
    <property type="evidence" value="ECO:0007669"/>
    <property type="project" value="UniProtKB-UniRule"/>
</dbReference>
<evidence type="ECO:0000313" key="8">
    <source>
        <dbReference type="Proteomes" id="UP000216446"/>
    </source>
</evidence>
<name>A0A259TVF2_9BACT</name>
<protein>
    <recommendedName>
        <fullName evidence="6">Protein kinase domain-containing protein</fullName>
    </recommendedName>
</protein>
<dbReference type="CDD" id="cd14014">
    <property type="entry name" value="STKc_PknB_like"/>
    <property type="match status" value="1"/>
</dbReference>
<dbReference type="Gene3D" id="1.10.510.10">
    <property type="entry name" value="Transferase(Phosphotransferase) domain 1"/>
    <property type="match status" value="1"/>
</dbReference>
<keyword evidence="1" id="KW-0808">Transferase</keyword>
<evidence type="ECO:0000259" key="6">
    <source>
        <dbReference type="PROSITE" id="PS50011"/>
    </source>
</evidence>
<dbReference type="SMART" id="SM00220">
    <property type="entry name" value="S_TKc"/>
    <property type="match status" value="1"/>
</dbReference>
<dbReference type="PANTHER" id="PTHR43289">
    <property type="entry name" value="MITOGEN-ACTIVATED PROTEIN KINASE KINASE KINASE 20-RELATED"/>
    <property type="match status" value="1"/>
</dbReference>
<dbReference type="Proteomes" id="UP000216446">
    <property type="component" value="Unassembled WGS sequence"/>
</dbReference>
<keyword evidence="3" id="KW-0418">Kinase</keyword>
<comment type="caution">
    <text evidence="7">The sequence shown here is derived from an EMBL/GenBank/DDBJ whole genome shotgun (WGS) entry which is preliminary data.</text>
</comment>
<evidence type="ECO:0000256" key="1">
    <source>
        <dbReference type="ARBA" id="ARBA00022679"/>
    </source>
</evidence>
<sequence>MFNPGDIISERYHVEAELGRGGMGAVFRVTDATTGVDLALKCCLATEDQLLRRFAREVRAMQSISHRHVMPVIDADTEHAPPYFTMPLAVGSLMDEVTNGLSEDEALLAFQDVCKGIQALHNSGMTHRDIKPANAMRMGDGRVVVSDMGLVRIDPRETTTLTHTLDVLGTQLYMAPEQWQAGGSRSSDERTDVFQLGKTLYHIISGEYPALVDPGRLPVGLSYIVDRSIQNLPDRRYQSVGALMDAINNYQDSRNPDTNPLAAFQAALDEATALAAQGQYREENLDDLLAAVLRFRANSDDLISQFELLPDPILSAVSIRRPDRLREVLDAYTNALADVVSGYNYAHAELVGRKARIIFNSAKDPQTKAAALKPLLAAAVILHRFAALDMFDEMLTSVRTPDLALAVADMLREEMGYYSQIADRVPREKLDPAIRPVFDAAV</sequence>
<dbReference type="InterPro" id="IPR011009">
    <property type="entry name" value="Kinase-like_dom_sf"/>
</dbReference>
<dbReference type="PROSITE" id="PS00107">
    <property type="entry name" value="PROTEIN_KINASE_ATP"/>
    <property type="match status" value="1"/>
</dbReference>
<dbReference type="GO" id="GO:0004674">
    <property type="term" value="F:protein serine/threonine kinase activity"/>
    <property type="evidence" value="ECO:0007669"/>
    <property type="project" value="TreeGrafter"/>
</dbReference>
<dbReference type="InterPro" id="IPR000719">
    <property type="entry name" value="Prot_kinase_dom"/>
</dbReference>
<evidence type="ECO:0000256" key="5">
    <source>
        <dbReference type="PROSITE-ProRule" id="PRU10141"/>
    </source>
</evidence>
<feature type="domain" description="Protein kinase" evidence="6">
    <location>
        <begin position="12"/>
        <end position="314"/>
    </location>
</feature>